<dbReference type="Proteomes" id="UP000241890">
    <property type="component" value="Unassembled WGS sequence"/>
</dbReference>
<evidence type="ECO:0000256" key="4">
    <source>
        <dbReference type="ARBA" id="ARBA00023268"/>
    </source>
</evidence>
<dbReference type="SUPFAM" id="SSF53335">
    <property type="entry name" value="S-adenosyl-L-methionine-dependent methyltransferases"/>
    <property type="match status" value="2"/>
</dbReference>
<evidence type="ECO:0000256" key="1">
    <source>
        <dbReference type="ARBA" id="ARBA00008361"/>
    </source>
</evidence>
<dbReference type="PANTHER" id="PTHR12176:SF78">
    <property type="entry name" value="EEF1A LYSINE AND N-TERMINAL METHYLTRANSFERASE"/>
    <property type="match status" value="1"/>
</dbReference>
<dbReference type="OrthoDB" id="411785at2759"/>
<dbReference type="Gene3D" id="3.40.50.150">
    <property type="entry name" value="Vaccinia Virus protein VP39"/>
    <property type="match status" value="2"/>
</dbReference>
<dbReference type="Pfam" id="PF13847">
    <property type="entry name" value="Methyltransf_31"/>
    <property type="match status" value="1"/>
</dbReference>
<dbReference type="AlphaFoldDB" id="A0A2R5GGL5"/>
<comment type="caution">
    <text evidence="7">The sequence shown here is derived from an EMBL/GenBank/DDBJ whole genome shotgun (WGS) entry which is preliminary data.</text>
</comment>
<organism evidence="7 8">
    <name type="scientific">Hondaea fermentalgiana</name>
    <dbReference type="NCBI Taxonomy" id="2315210"/>
    <lineage>
        <taxon>Eukaryota</taxon>
        <taxon>Sar</taxon>
        <taxon>Stramenopiles</taxon>
        <taxon>Bigyra</taxon>
        <taxon>Labyrinthulomycetes</taxon>
        <taxon>Thraustochytrida</taxon>
        <taxon>Thraustochytriidae</taxon>
        <taxon>Hondaea</taxon>
    </lineage>
</organism>
<dbReference type="InterPro" id="IPR029063">
    <property type="entry name" value="SAM-dependent_MTases_sf"/>
</dbReference>
<keyword evidence="3 7" id="KW-0808">Transferase</keyword>
<evidence type="ECO:0000313" key="7">
    <source>
        <dbReference type="EMBL" id="GBG27793.1"/>
    </source>
</evidence>
<protein>
    <submittedName>
        <fullName evidence="7">Methyltransferase-like protein 13</fullName>
    </submittedName>
</protein>
<keyword evidence="2 7" id="KW-0489">Methyltransferase</keyword>
<dbReference type="PANTHER" id="PTHR12176">
    <property type="entry name" value="SAM-DEPENDENT METHYLTRANSFERASE SUPERFAMILY PROTEIN"/>
    <property type="match status" value="1"/>
</dbReference>
<dbReference type="InterPro" id="IPR051419">
    <property type="entry name" value="Lys/N-term_MeTrsfase_sf"/>
</dbReference>
<dbReference type="GO" id="GO:0032259">
    <property type="term" value="P:methylation"/>
    <property type="evidence" value="ECO:0007669"/>
    <property type="project" value="UniProtKB-KW"/>
</dbReference>
<dbReference type="InParanoid" id="A0A2R5GGL5"/>
<reference evidence="7 8" key="1">
    <citation type="submission" date="2017-12" db="EMBL/GenBank/DDBJ databases">
        <title>Sequencing, de novo assembly and annotation of complete genome of a new Thraustochytrid species, strain FCC1311.</title>
        <authorList>
            <person name="Sedici K."/>
            <person name="Godart F."/>
            <person name="Aiese Cigliano R."/>
            <person name="Sanseverino W."/>
            <person name="Barakat M."/>
            <person name="Ortet P."/>
            <person name="Marechal E."/>
            <person name="Cagnac O."/>
            <person name="Amato A."/>
        </authorList>
    </citation>
    <scope>NUCLEOTIDE SEQUENCE [LARGE SCALE GENOMIC DNA]</scope>
</reference>
<dbReference type="EMBL" id="BEYU01000035">
    <property type="protein sequence ID" value="GBG27793.1"/>
    <property type="molecule type" value="Genomic_DNA"/>
</dbReference>
<dbReference type="CDD" id="cd02440">
    <property type="entry name" value="AdoMet_MTases"/>
    <property type="match status" value="1"/>
</dbReference>
<accession>A0A2R5GGL5</accession>
<feature type="domain" description="Methyltransferase" evidence="6">
    <location>
        <begin position="94"/>
        <end position="217"/>
    </location>
</feature>
<proteinExistence type="inferred from homology"/>
<feature type="region of interest" description="Disordered" evidence="5">
    <location>
        <begin position="1"/>
        <end position="31"/>
    </location>
</feature>
<dbReference type="InterPro" id="IPR025714">
    <property type="entry name" value="Methyltranfer_dom"/>
</dbReference>
<name>A0A2R5GGL5_9STRA</name>
<keyword evidence="8" id="KW-1185">Reference proteome</keyword>
<keyword evidence="4" id="KW-0511">Multifunctional enzyme</keyword>
<sequence length="745" mass="81207">MAGRQDAQRGVMPPRPPRGAEDGRAVPLMDPNPEEALKLLPQTHQQFATRTYWDQFFNKLREKDGRDGAFEWYGAWSDFAGQVERMPSKAASRDATDVLVVGCGNSTLSEDMYASGFRKVTSIDFSEVVIDEMRARASDKPGLEYKVMDFLAMDDAWNDQFDMVFDKGALDALMTDASAADQGAKMLAEIERVLRPGGTYLCVTLAQEHILELLMEKFEPSRGFALEIRAFDPEAGSLIAPFLICARKAADEPGMYVFSDGSQTKGELASSREDVESAVDDRRLVYHMQRNIQNMGQGLRARFALWDASSSTNLPRFLVSVVDSGRSLKDAAIACAVFLVPQGREHEWTFASAEGQMQVAKSNGIGRLIVVSLGRSHSFASIEAVQTELSPSMTQLYPSDLDATTKVPYMTLGPDLGTRKPVAKTSSEASGDFMVEDVEVTDESTGKTVTHRRLVFLQASDVIQSEARIAKRRAQKSAKGKKKNAKGKKNASSVSYFIDKSYLAFEFHRAMVSGLCFLKPKDSPARAVVVGLGGGALASYVATQCGWFAPEVKVQAVELDAEVVETAKTWFDFAPKEGALDVLVGDGSAWLADAATSTPGAYEAVFLDVDAKDLTQPVLFPPRAFLEESAIENVKRVLTEEGMLILNLACKSAEKQKSILSDLRKQFVQTLCIPLQAIGDANCIVLAFKGASNEGKAEDLCAAALERAKAAVAGATEERPVHHDFAEVLDDVRVVKEDGTFAPTD</sequence>
<evidence type="ECO:0000256" key="5">
    <source>
        <dbReference type="SAM" id="MobiDB-lite"/>
    </source>
</evidence>
<gene>
    <name evidence="7" type="ORF">FCC1311_040162</name>
</gene>
<evidence type="ECO:0000256" key="2">
    <source>
        <dbReference type="ARBA" id="ARBA00022603"/>
    </source>
</evidence>
<evidence type="ECO:0000313" key="8">
    <source>
        <dbReference type="Proteomes" id="UP000241890"/>
    </source>
</evidence>
<evidence type="ECO:0000259" key="6">
    <source>
        <dbReference type="Pfam" id="PF13847"/>
    </source>
</evidence>
<evidence type="ECO:0000256" key="3">
    <source>
        <dbReference type="ARBA" id="ARBA00022679"/>
    </source>
</evidence>
<comment type="similarity">
    <text evidence="1">Belongs to the methyltransferase superfamily.</text>
</comment>
<dbReference type="GO" id="GO:0008168">
    <property type="term" value="F:methyltransferase activity"/>
    <property type="evidence" value="ECO:0007669"/>
    <property type="project" value="UniProtKB-KW"/>
</dbReference>